<name>A0A243ARW1_BACTU</name>
<sequence length="66" mass="7960">MRRKKDLLKQWKMDLQAVQEEKRLKKKAKNKKYSIPGNTAGFMNGKNTYCKENGVWKQRNKWSEDK</sequence>
<feature type="coiled-coil region" evidence="1">
    <location>
        <begin position="1"/>
        <end position="28"/>
    </location>
</feature>
<dbReference type="RefSeq" id="WP_088030755.1">
    <property type="nucleotide sequence ID" value="NZ_NFDG01000011.1"/>
</dbReference>
<dbReference type="AlphaFoldDB" id="A0A243ARW1"/>
<protein>
    <submittedName>
        <fullName evidence="2">Uncharacterized protein</fullName>
    </submittedName>
</protein>
<reference evidence="2 3" key="1">
    <citation type="submission" date="2016-10" db="EMBL/GenBank/DDBJ databases">
        <title>Comparative genomics of Bacillus thuringiensis reveals a path to pathogens against multiple invertebrate hosts.</title>
        <authorList>
            <person name="Zheng J."/>
            <person name="Gao Q."/>
            <person name="Liu H."/>
            <person name="Peng D."/>
            <person name="Ruan L."/>
            <person name="Sun M."/>
        </authorList>
    </citation>
    <scope>NUCLEOTIDE SEQUENCE [LARGE SCALE GENOMIC DNA]</scope>
    <source>
        <strain evidence="2">BGSC 4BM1</strain>
    </source>
</reference>
<evidence type="ECO:0000256" key="1">
    <source>
        <dbReference type="SAM" id="Coils"/>
    </source>
</evidence>
<organism evidence="2 3">
    <name type="scientific">Bacillus thuringiensis serovar navarrensis</name>
    <dbReference type="NCBI Taxonomy" id="339658"/>
    <lineage>
        <taxon>Bacteria</taxon>
        <taxon>Bacillati</taxon>
        <taxon>Bacillota</taxon>
        <taxon>Bacilli</taxon>
        <taxon>Bacillales</taxon>
        <taxon>Bacillaceae</taxon>
        <taxon>Bacillus</taxon>
        <taxon>Bacillus cereus group</taxon>
    </lineage>
</organism>
<evidence type="ECO:0000313" key="2">
    <source>
        <dbReference type="EMBL" id="OTY30486.1"/>
    </source>
</evidence>
<proteinExistence type="predicted"/>
<comment type="caution">
    <text evidence="2">The sequence shown here is derived from an EMBL/GenBank/DDBJ whole genome shotgun (WGS) entry which is preliminary data.</text>
</comment>
<evidence type="ECO:0000313" key="3">
    <source>
        <dbReference type="Proteomes" id="UP000194860"/>
    </source>
</evidence>
<accession>A0A243ARW1</accession>
<dbReference type="Proteomes" id="UP000194860">
    <property type="component" value="Unassembled WGS sequence"/>
</dbReference>
<gene>
    <name evidence="2" type="ORF">BK732_00915</name>
</gene>
<keyword evidence="1" id="KW-0175">Coiled coil</keyword>
<dbReference type="EMBL" id="NFDG01000011">
    <property type="protein sequence ID" value="OTY30486.1"/>
    <property type="molecule type" value="Genomic_DNA"/>
</dbReference>